<reference evidence="1 2" key="1">
    <citation type="journal article" date="2018" name="Sci. Rep.">
        <title>Genomic signatures of local adaptation to the degree of environmental predictability in rotifers.</title>
        <authorList>
            <person name="Franch-Gras L."/>
            <person name="Hahn C."/>
            <person name="Garcia-Roger E.M."/>
            <person name="Carmona M.J."/>
            <person name="Serra M."/>
            <person name="Gomez A."/>
        </authorList>
    </citation>
    <scope>NUCLEOTIDE SEQUENCE [LARGE SCALE GENOMIC DNA]</scope>
    <source>
        <strain evidence="1">HYR1</strain>
    </source>
</reference>
<gene>
    <name evidence="1" type="ORF">BpHYR1_039870</name>
</gene>
<name>A0A3M7PEW1_BRAPC</name>
<dbReference type="Proteomes" id="UP000276133">
    <property type="component" value="Unassembled WGS sequence"/>
</dbReference>
<evidence type="ECO:0000313" key="1">
    <source>
        <dbReference type="EMBL" id="RMZ97559.1"/>
    </source>
</evidence>
<evidence type="ECO:0000313" key="2">
    <source>
        <dbReference type="Proteomes" id="UP000276133"/>
    </source>
</evidence>
<keyword evidence="2" id="KW-1185">Reference proteome</keyword>
<proteinExistence type="predicted"/>
<accession>A0A3M7PEW1</accession>
<sequence>MSNLIFDFFDLVSTCHNLSIFLTSCSSSQRNPEIEDVSISTSRAYFENTLQGMKAFVHGLGNAQPISIFHLALIDSLFRAFVEYNLSSNHDRLLSDNY</sequence>
<dbReference type="AlphaFoldDB" id="A0A3M7PEW1"/>
<organism evidence="1 2">
    <name type="scientific">Brachionus plicatilis</name>
    <name type="common">Marine rotifer</name>
    <name type="synonym">Brachionus muelleri</name>
    <dbReference type="NCBI Taxonomy" id="10195"/>
    <lineage>
        <taxon>Eukaryota</taxon>
        <taxon>Metazoa</taxon>
        <taxon>Spiralia</taxon>
        <taxon>Gnathifera</taxon>
        <taxon>Rotifera</taxon>
        <taxon>Eurotatoria</taxon>
        <taxon>Monogononta</taxon>
        <taxon>Pseudotrocha</taxon>
        <taxon>Ploima</taxon>
        <taxon>Brachionidae</taxon>
        <taxon>Brachionus</taxon>
    </lineage>
</organism>
<comment type="caution">
    <text evidence="1">The sequence shown here is derived from an EMBL/GenBank/DDBJ whole genome shotgun (WGS) entry which is preliminary data.</text>
</comment>
<protein>
    <submittedName>
        <fullName evidence="1">Uncharacterized protein</fullName>
    </submittedName>
</protein>
<dbReference type="EMBL" id="REGN01011336">
    <property type="protein sequence ID" value="RMZ97559.1"/>
    <property type="molecule type" value="Genomic_DNA"/>
</dbReference>